<dbReference type="Proteomes" id="UP000485880">
    <property type="component" value="Unassembled WGS sequence"/>
</dbReference>
<feature type="region of interest" description="Disordered" evidence="1">
    <location>
        <begin position="227"/>
        <end position="254"/>
    </location>
</feature>
<evidence type="ECO:0000313" key="3">
    <source>
        <dbReference type="Proteomes" id="UP000485880"/>
    </source>
</evidence>
<proteinExistence type="predicted"/>
<accession>A0A8B6M1U6</accession>
<evidence type="ECO:0000256" key="1">
    <source>
        <dbReference type="SAM" id="MobiDB-lite"/>
    </source>
</evidence>
<organism evidence="2 3">
    <name type="scientific">Methylocella tundrae</name>
    <dbReference type="NCBI Taxonomy" id="227605"/>
    <lineage>
        <taxon>Bacteria</taxon>
        <taxon>Pseudomonadati</taxon>
        <taxon>Pseudomonadota</taxon>
        <taxon>Alphaproteobacteria</taxon>
        <taxon>Hyphomicrobiales</taxon>
        <taxon>Beijerinckiaceae</taxon>
        <taxon>Methylocella</taxon>
    </lineage>
</organism>
<evidence type="ECO:0000313" key="2">
    <source>
        <dbReference type="EMBL" id="VTZ48725.1"/>
    </source>
</evidence>
<comment type="caution">
    <text evidence="2">The sequence shown here is derived from an EMBL/GenBank/DDBJ whole genome shotgun (WGS) entry which is preliminary data.</text>
</comment>
<dbReference type="AlphaFoldDB" id="A0A8B6M1U6"/>
<dbReference type="RefSeq" id="WP_342343602.1">
    <property type="nucleotide sequence ID" value="NZ_CABFMQ020000013.1"/>
</dbReference>
<name>A0A8B6M1U6_METTU</name>
<keyword evidence="3" id="KW-1185">Reference proteome</keyword>
<feature type="compositionally biased region" description="Basic and acidic residues" evidence="1">
    <location>
        <begin position="245"/>
        <end position="254"/>
    </location>
</feature>
<dbReference type="EMBL" id="CABFMQ020000013">
    <property type="protein sequence ID" value="VTZ48725.1"/>
    <property type="molecule type" value="Genomic_DNA"/>
</dbReference>
<gene>
    <name evidence="2" type="ORF">MPC4_110025</name>
</gene>
<sequence length="254" mass="27963">MPDASRPLRTEQDLAAATTITLAREQREALSSLLVNAIMDTGSNRLAALYRTILTEASQLIPSTIEITDEMALAGARKLASTLGMDWLTNHFSRERMDCFPMPKFTIETTYRTPYYRHRTYDAPTAEEACRRAVDDDDNEGELPDYETTGDTYVTGIWIGEDAAYKGAALPVSSEFYERVQRKAEHFDALATLLTEAAQAMGLSRVDFALWLPRAQAALAKADAIRAGAPDPAPAPPSPDLDAETGEKNKMKNV</sequence>
<protein>
    <submittedName>
        <fullName evidence="2">Uncharacterized protein</fullName>
    </submittedName>
</protein>
<reference evidence="2 3" key="1">
    <citation type="submission" date="2019-05" db="EMBL/GenBank/DDBJ databases">
        <authorList>
            <person name="Farhan Ul Haque M."/>
        </authorList>
    </citation>
    <scope>NUCLEOTIDE SEQUENCE [LARGE SCALE GENOMIC DNA]</scope>
    <source>
        <strain evidence="2">2</strain>
    </source>
</reference>